<dbReference type="InterPro" id="IPR036728">
    <property type="entry name" value="PBP_GOBP_sf"/>
</dbReference>
<evidence type="ECO:0000313" key="7">
    <source>
        <dbReference type="EMBL" id="CAG9799648.1"/>
    </source>
</evidence>
<gene>
    <name evidence="7" type="ORF">CHIRRI_LOCUS2611</name>
</gene>
<comment type="similarity">
    <text evidence="2">Belongs to the PBP/GOBP family.</text>
</comment>
<dbReference type="AlphaFoldDB" id="A0A9N9RMG7"/>
<dbReference type="InterPro" id="IPR052295">
    <property type="entry name" value="Odorant-binding_protein"/>
</dbReference>
<name>A0A9N9RMG7_9DIPT</name>
<reference evidence="7" key="1">
    <citation type="submission" date="2022-01" db="EMBL/GenBank/DDBJ databases">
        <authorList>
            <person name="King R."/>
        </authorList>
    </citation>
    <scope>NUCLEOTIDE SEQUENCE</scope>
</reference>
<dbReference type="GO" id="GO:0005549">
    <property type="term" value="F:odorant binding"/>
    <property type="evidence" value="ECO:0007669"/>
    <property type="project" value="InterPro"/>
</dbReference>
<reference evidence="7" key="2">
    <citation type="submission" date="2022-10" db="EMBL/GenBank/DDBJ databases">
        <authorList>
            <consortium name="ENA_rothamsted_submissions"/>
            <consortium name="culmorum"/>
            <person name="King R."/>
        </authorList>
    </citation>
    <scope>NUCLEOTIDE SEQUENCE</scope>
</reference>
<dbReference type="GO" id="GO:0007608">
    <property type="term" value="P:sensory perception of smell"/>
    <property type="evidence" value="ECO:0007669"/>
    <property type="project" value="UniProtKB-KW"/>
</dbReference>
<accession>A0A9N9RMG7</accession>
<evidence type="ECO:0000256" key="3">
    <source>
        <dbReference type="ARBA" id="ARBA00022448"/>
    </source>
</evidence>
<evidence type="ECO:0000313" key="8">
    <source>
        <dbReference type="Proteomes" id="UP001153620"/>
    </source>
</evidence>
<dbReference type="OrthoDB" id="8183628at2759"/>
<keyword evidence="8" id="KW-1185">Reference proteome</keyword>
<dbReference type="SUPFAM" id="SSF47565">
    <property type="entry name" value="Insect pheromone/odorant-binding proteins"/>
    <property type="match status" value="1"/>
</dbReference>
<keyword evidence="3" id="KW-0813">Transport</keyword>
<keyword evidence="4" id="KW-0964">Secreted</keyword>
<evidence type="ECO:0000256" key="5">
    <source>
        <dbReference type="ARBA" id="ARBA00022606"/>
    </source>
</evidence>
<dbReference type="GO" id="GO:0005576">
    <property type="term" value="C:extracellular region"/>
    <property type="evidence" value="ECO:0007669"/>
    <property type="project" value="UniProtKB-SubCell"/>
</dbReference>
<keyword evidence="5" id="KW-0716">Sensory transduction</keyword>
<evidence type="ECO:0000256" key="2">
    <source>
        <dbReference type="ARBA" id="ARBA00008098"/>
    </source>
</evidence>
<sequence>MIWSVISYVKTRQFALIIIISILWRSCDGKKAHCLSIPTLPAKVDYFIRTCQSEIKSNIIDDLVYATLNDNNHFKNANHHDLLVKHVEYRSKNHHHPQHNHLNHHLDGYEYFHDAHSHEVPHFANPFTFHHHGSKNIFDFHDYAVDPTYSAYLEGQFKSAYPEVVEQVISQRPLEIRKEKVIEAHEELMNILSSHKVVERDLDSQLKKNLTTLYNSTQSTEKKHDIKRRSLIDMLNLNRWNPKPTPIVIPTAPDPPLHPVLLSHEDRWLAGCLMQCIFHKTNSLDKHGYPTLDGLVDLYTAGTNDQRYFIFTLRAVNKCLKLVSFRHHVHRGKYPHKTETCDIAFDVFDCISDSIAFYCNSY</sequence>
<dbReference type="PANTHER" id="PTHR21066:SF18">
    <property type="entry name" value="ODORANT-BINDING PROTEIN 73A, ISOFORM B"/>
    <property type="match status" value="1"/>
</dbReference>
<comment type="subcellular location">
    <subcellularLocation>
        <location evidence="1">Secreted</location>
    </subcellularLocation>
</comment>
<keyword evidence="6" id="KW-0552">Olfaction</keyword>
<protein>
    <submittedName>
        <fullName evidence="7">Uncharacterized protein</fullName>
    </submittedName>
</protein>
<evidence type="ECO:0000256" key="4">
    <source>
        <dbReference type="ARBA" id="ARBA00022525"/>
    </source>
</evidence>
<dbReference type="Gene3D" id="1.10.238.20">
    <property type="entry name" value="Pheromone/general odorant binding protein domain"/>
    <property type="match status" value="1"/>
</dbReference>
<dbReference type="PANTHER" id="PTHR21066">
    <property type="entry name" value="ODORANT-BINDING PROTEIN 59A-RELATED"/>
    <property type="match status" value="1"/>
</dbReference>
<evidence type="ECO:0000256" key="1">
    <source>
        <dbReference type="ARBA" id="ARBA00004613"/>
    </source>
</evidence>
<proteinExistence type="inferred from homology"/>
<organism evidence="7 8">
    <name type="scientific">Chironomus riparius</name>
    <dbReference type="NCBI Taxonomy" id="315576"/>
    <lineage>
        <taxon>Eukaryota</taxon>
        <taxon>Metazoa</taxon>
        <taxon>Ecdysozoa</taxon>
        <taxon>Arthropoda</taxon>
        <taxon>Hexapoda</taxon>
        <taxon>Insecta</taxon>
        <taxon>Pterygota</taxon>
        <taxon>Neoptera</taxon>
        <taxon>Endopterygota</taxon>
        <taxon>Diptera</taxon>
        <taxon>Nematocera</taxon>
        <taxon>Chironomoidea</taxon>
        <taxon>Chironomidae</taxon>
        <taxon>Chironominae</taxon>
        <taxon>Chironomus</taxon>
    </lineage>
</organism>
<evidence type="ECO:0000256" key="6">
    <source>
        <dbReference type="ARBA" id="ARBA00022725"/>
    </source>
</evidence>
<dbReference type="EMBL" id="OU895877">
    <property type="protein sequence ID" value="CAG9799648.1"/>
    <property type="molecule type" value="Genomic_DNA"/>
</dbReference>
<dbReference type="Proteomes" id="UP001153620">
    <property type="component" value="Chromosome 1"/>
</dbReference>